<protein>
    <submittedName>
        <fullName evidence="5">Helix-turn-helix transcriptional regulator</fullName>
    </submittedName>
</protein>
<dbReference type="EMBL" id="JABBXF010000035">
    <property type="protein sequence ID" value="NVK79368.1"/>
    <property type="molecule type" value="Genomic_DNA"/>
</dbReference>
<gene>
    <name evidence="5" type="ORF">HG542_17075</name>
</gene>
<dbReference type="GO" id="GO:0003677">
    <property type="term" value="F:DNA binding"/>
    <property type="evidence" value="ECO:0007669"/>
    <property type="project" value="UniProtKB-KW"/>
</dbReference>
<keyword evidence="1" id="KW-0805">Transcription regulation</keyword>
<evidence type="ECO:0000259" key="4">
    <source>
        <dbReference type="PROSITE" id="PS50043"/>
    </source>
</evidence>
<evidence type="ECO:0000256" key="2">
    <source>
        <dbReference type="ARBA" id="ARBA00023125"/>
    </source>
</evidence>
<dbReference type="PROSITE" id="PS50043">
    <property type="entry name" value="HTH_LUXR_2"/>
    <property type="match status" value="1"/>
</dbReference>
<dbReference type="Gene3D" id="1.10.10.10">
    <property type="entry name" value="Winged helix-like DNA-binding domain superfamily/Winged helix DNA-binding domain"/>
    <property type="match status" value="1"/>
</dbReference>
<dbReference type="Proteomes" id="UP000587462">
    <property type="component" value="Unassembled WGS sequence"/>
</dbReference>
<proteinExistence type="predicted"/>
<evidence type="ECO:0000256" key="1">
    <source>
        <dbReference type="ARBA" id="ARBA00023015"/>
    </source>
</evidence>
<dbReference type="GO" id="GO:0006355">
    <property type="term" value="P:regulation of DNA-templated transcription"/>
    <property type="evidence" value="ECO:0007669"/>
    <property type="project" value="InterPro"/>
</dbReference>
<dbReference type="SUPFAM" id="SSF46894">
    <property type="entry name" value="C-terminal effector domain of the bipartite response regulators"/>
    <property type="match status" value="1"/>
</dbReference>
<dbReference type="PRINTS" id="PR00038">
    <property type="entry name" value="HTHLUXR"/>
</dbReference>
<keyword evidence="2" id="KW-0238">DNA-binding</keyword>
<dbReference type="SMART" id="SM00421">
    <property type="entry name" value="HTH_LUXR"/>
    <property type="match status" value="1"/>
</dbReference>
<dbReference type="InterPro" id="IPR016032">
    <property type="entry name" value="Sig_transdc_resp-reg_C-effctor"/>
</dbReference>
<accession>A0A7Y7E7W3</accession>
<evidence type="ECO:0000313" key="6">
    <source>
        <dbReference type="Proteomes" id="UP000587462"/>
    </source>
</evidence>
<keyword evidence="3" id="KW-0804">Transcription</keyword>
<dbReference type="AlphaFoldDB" id="A0A7Y7E7W3"/>
<dbReference type="Pfam" id="PF00196">
    <property type="entry name" value="GerE"/>
    <property type="match status" value="1"/>
</dbReference>
<sequence length="251" mass="27796">MQLEARDYERILDLAVAVLENGDTDTSWHLITAHLLEAFDCHSATYTAGNVADGTGQAEGWAPERLSAHVGDLVQRRIRQRHPLFFYTSPLELRPPVNVSEICARWRHTEWYSEARRDFGAAYQMGLPLPGERGILRNIVLGRDADFTARELALAARLQPLLVGVANHVRELRRLRGGSLPGAVPAGHGLTPRELTVLGLLSEGLTTGAMARRLGISPHTVNRHLEKVYRKLGTDNRVSTVRVARRAGLVP</sequence>
<evidence type="ECO:0000313" key="5">
    <source>
        <dbReference type="EMBL" id="NVK79368.1"/>
    </source>
</evidence>
<reference evidence="5 6" key="1">
    <citation type="submission" date="2020-04" db="EMBL/GenBank/DDBJ databases">
        <title>Draft Genome Sequence of Streptomyces morookaense DSM 40503, an 8-azaguanine-producing strain.</title>
        <authorList>
            <person name="Qi J."/>
            <person name="Gao J.-M."/>
        </authorList>
    </citation>
    <scope>NUCLEOTIDE SEQUENCE [LARGE SCALE GENOMIC DNA]</scope>
    <source>
        <strain evidence="5 6">DSM 40503</strain>
    </source>
</reference>
<feature type="domain" description="HTH luxR-type" evidence="4">
    <location>
        <begin position="183"/>
        <end position="248"/>
    </location>
</feature>
<dbReference type="RefSeq" id="WP_171082310.1">
    <property type="nucleotide sequence ID" value="NZ_BNBU01000009.1"/>
</dbReference>
<dbReference type="CDD" id="cd06170">
    <property type="entry name" value="LuxR_C_like"/>
    <property type="match status" value="1"/>
</dbReference>
<keyword evidence="6" id="KW-1185">Reference proteome</keyword>
<comment type="caution">
    <text evidence="5">The sequence shown here is derived from an EMBL/GenBank/DDBJ whole genome shotgun (WGS) entry which is preliminary data.</text>
</comment>
<dbReference type="PANTHER" id="PTHR44688">
    <property type="entry name" value="DNA-BINDING TRANSCRIPTIONAL ACTIVATOR DEVR_DOSR"/>
    <property type="match status" value="1"/>
</dbReference>
<dbReference type="InterPro" id="IPR000792">
    <property type="entry name" value="Tscrpt_reg_LuxR_C"/>
</dbReference>
<dbReference type="PANTHER" id="PTHR44688:SF16">
    <property type="entry name" value="DNA-BINDING TRANSCRIPTIONAL ACTIVATOR DEVR_DOSR"/>
    <property type="match status" value="1"/>
</dbReference>
<name>A0A7Y7E7W3_STRMO</name>
<dbReference type="InterPro" id="IPR036388">
    <property type="entry name" value="WH-like_DNA-bd_sf"/>
</dbReference>
<organism evidence="5 6">
    <name type="scientific">Streptomyces morookaense</name>
    <name type="common">Streptoverticillium morookaense</name>
    <dbReference type="NCBI Taxonomy" id="1970"/>
    <lineage>
        <taxon>Bacteria</taxon>
        <taxon>Bacillati</taxon>
        <taxon>Actinomycetota</taxon>
        <taxon>Actinomycetes</taxon>
        <taxon>Kitasatosporales</taxon>
        <taxon>Streptomycetaceae</taxon>
        <taxon>Streptomyces</taxon>
    </lineage>
</organism>
<evidence type="ECO:0000256" key="3">
    <source>
        <dbReference type="ARBA" id="ARBA00023163"/>
    </source>
</evidence>